<sequence>MACYGLCFSGQFWSDYFHCLCHSDDTSPHFGSSDREFLLFYNLGSALLHTAMVQPALCDQHQLLSSQYS</sequence>
<proteinExistence type="predicted"/>
<reference evidence="1" key="1">
    <citation type="submission" date="2014-11" db="EMBL/GenBank/DDBJ databases">
        <authorList>
            <person name="Amaro Gonzalez C."/>
        </authorList>
    </citation>
    <scope>NUCLEOTIDE SEQUENCE</scope>
</reference>
<name>A0A0E9PS85_ANGAN</name>
<dbReference type="AlphaFoldDB" id="A0A0E9PS85"/>
<evidence type="ECO:0000313" key="1">
    <source>
        <dbReference type="EMBL" id="JAH07157.1"/>
    </source>
</evidence>
<protein>
    <submittedName>
        <fullName evidence="1">Uncharacterized protein</fullName>
    </submittedName>
</protein>
<reference evidence="1" key="2">
    <citation type="journal article" date="2015" name="Fish Shellfish Immunol.">
        <title>Early steps in the European eel (Anguilla anguilla)-Vibrio vulnificus interaction in the gills: Role of the RtxA13 toxin.</title>
        <authorList>
            <person name="Callol A."/>
            <person name="Pajuelo D."/>
            <person name="Ebbesson L."/>
            <person name="Teles M."/>
            <person name="MacKenzie S."/>
            <person name="Amaro C."/>
        </authorList>
    </citation>
    <scope>NUCLEOTIDE SEQUENCE</scope>
</reference>
<dbReference type="EMBL" id="GBXM01101420">
    <property type="protein sequence ID" value="JAH07157.1"/>
    <property type="molecule type" value="Transcribed_RNA"/>
</dbReference>
<organism evidence="1">
    <name type="scientific">Anguilla anguilla</name>
    <name type="common">European freshwater eel</name>
    <name type="synonym">Muraena anguilla</name>
    <dbReference type="NCBI Taxonomy" id="7936"/>
    <lineage>
        <taxon>Eukaryota</taxon>
        <taxon>Metazoa</taxon>
        <taxon>Chordata</taxon>
        <taxon>Craniata</taxon>
        <taxon>Vertebrata</taxon>
        <taxon>Euteleostomi</taxon>
        <taxon>Actinopterygii</taxon>
        <taxon>Neopterygii</taxon>
        <taxon>Teleostei</taxon>
        <taxon>Anguilliformes</taxon>
        <taxon>Anguillidae</taxon>
        <taxon>Anguilla</taxon>
    </lineage>
</organism>
<accession>A0A0E9PS85</accession>